<feature type="domain" description="J" evidence="2">
    <location>
        <begin position="110"/>
        <end position="177"/>
    </location>
</feature>
<accession>A0A8B8QKL9</accession>
<dbReference type="SMART" id="SM00271">
    <property type="entry name" value="DnaJ"/>
    <property type="match status" value="1"/>
</dbReference>
<dbReference type="PROSITE" id="PS50076">
    <property type="entry name" value="DNAJ_2"/>
    <property type="match status" value="1"/>
</dbReference>
<dbReference type="SUPFAM" id="SSF46565">
    <property type="entry name" value="Chaperone J-domain"/>
    <property type="match status" value="1"/>
</dbReference>
<evidence type="ECO:0000259" key="2">
    <source>
        <dbReference type="PROSITE" id="PS50076"/>
    </source>
</evidence>
<evidence type="ECO:0000313" key="3">
    <source>
        <dbReference type="Proteomes" id="UP000827889"/>
    </source>
</evidence>
<organism evidence="3 4">
    <name type="scientific">Rhodamnia argentea</name>
    <dbReference type="NCBI Taxonomy" id="178133"/>
    <lineage>
        <taxon>Eukaryota</taxon>
        <taxon>Viridiplantae</taxon>
        <taxon>Streptophyta</taxon>
        <taxon>Embryophyta</taxon>
        <taxon>Tracheophyta</taxon>
        <taxon>Spermatophyta</taxon>
        <taxon>Magnoliopsida</taxon>
        <taxon>eudicotyledons</taxon>
        <taxon>Gunneridae</taxon>
        <taxon>Pentapetalae</taxon>
        <taxon>rosids</taxon>
        <taxon>malvids</taxon>
        <taxon>Myrtales</taxon>
        <taxon>Myrtaceae</taxon>
        <taxon>Myrtoideae</taxon>
        <taxon>Myrteae</taxon>
        <taxon>Australasian group</taxon>
        <taxon>Rhodamnia</taxon>
    </lineage>
</organism>
<proteinExistence type="predicted"/>
<protein>
    <submittedName>
        <fullName evidence="4">Chaperone protein dnaJ 20, chloroplastic-like isoform X1</fullName>
    </submittedName>
</protein>
<dbReference type="InterPro" id="IPR053232">
    <property type="entry name" value="DnaJ_C/III_chloroplastic"/>
</dbReference>
<dbReference type="CDD" id="cd06257">
    <property type="entry name" value="DnaJ"/>
    <property type="match status" value="1"/>
</dbReference>
<feature type="region of interest" description="Disordered" evidence="1">
    <location>
        <begin position="214"/>
        <end position="244"/>
    </location>
</feature>
<dbReference type="FunFam" id="1.10.287.110:FF:000145">
    <property type="entry name" value="Chaperone protein dnaJ 20, chloroplastic"/>
    <property type="match status" value="1"/>
</dbReference>
<dbReference type="PROSITE" id="PS00636">
    <property type="entry name" value="DNAJ_1"/>
    <property type="match status" value="1"/>
</dbReference>
<reference evidence="4" key="2">
    <citation type="submission" date="2025-08" db="UniProtKB">
        <authorList>
            <consortium name="RefSeq"/>
        </authorList>
    </citation>
    <scope>IDENTIFICATION</scope>
    <source>
        <tissue evidence="4">Leaf</tissue>
    </source>
</reference>
<dbReference type="KEGG" id="rarg:115753288"/>
<dbReference type="RefSeq" id="XP_030547696.1">
    <property type="nucleotide sequence ID" value="XM_030691836.2"/>
</dbReference>
<dbReference type="Gene3D" id="1.10.287.110">
    <property type="entry name" value="DnaJ domain"/>
    <property type="match status" value="1"/>
</dbReference>
<dbReference type="GO" id="GO:0009507">
    <property type="term" value="C:chloroplast"/>
    <property type="evidence" value="ECO:0007669"/>
    <property type="project" value="TreeGrafter"/>
</dbReference>
<dbReference type="OrthoDB" id="445556at2759"/>
<evidence type="ECO:0000256" key="1">
    <source>
        <dbReference type="SAM" id="MobiDB-lite"/>
    </source>
</evidence>
<gene>
    <name evidence="4" type="primary">LOC115753288</name>
</gene>
<dbReference type="InterPro" id="IPR001623">
    <property type="entry name" value="DnaJ_domain"/>
</dbReference>
<dbReference type="Pfam" id="PF00226">
    <property type="entry name" value="DnaJ"/>
    <property type="match status" value="1"/>
</dbReference>
<sequence>MPTTPFLESQDQIEHRNWDTENIVLSSSNHQGNPEISLPKAMPCYGIAFPGSDPSRLCLPPPPPPPPPSTLTLQAFFCPTRIRFGPVRCRAGRIDDGVVAASAFSSAEASFYDLLGIPESGSLPEIKQAYKQLARKYHPDVSPPGRVEEYTQRFIRVQEAYETLSDPRRRAVYDSDLAGGIHLAFSARRPYRCDEDLEDKSGWKSRWQVQLSGLKGRSAHKDSRGNMSWGARMRRKMEEPSGDS</sequence>
<dbReference type="InterPro" id="IPR018253">
    <property type="entry name" value="DnaJ_domain_CS"/>
</dbReference>
<dbReference type="PANTHER" id="PTHR45090:SF4">
    <property type="entry name" value="J DOMAIN-CONTAINING PROTEIN"/>
    <property type="match status" value="1"/>
</dbReference>
<dbReference type="GeneID" id="115753288"/>
<reference evidence="3" key="1">
    <citation type="submission" date="2025-05" db="UniProtKB">
        <authorList>
            <consortium name="RefSeq"/>
        </authorList>
    </citation>
    <scope>NUCLEOTIDE SEQUENCE [LARGE SCALE GENOMIC DNA]</scope>
</reference>
<dbReference type="Proteomes" id="UP000827889">
    <property type="component" value="Chromosome 1"/>
</dbReference>
<evidence type="ECO:0000313" key="4">
    <source>
        <dbReference type="RefSeq" id="XP_030547696.1"/>
    </source>
</evidence>
<dbReference type="InterPro" id="IPR036869">
    <property type="entry name" value="J_dom_sf"/>
</dbReference>
<dbReference type="PANTHER" id="PTHR45090">
    <property type="entry name" value="CHAPERONE PROTEIN DNAJ 20 CHLOROPLASTIC"/>
    <property type="match status" value="1"/>
</dbReference>
<dbReference type="PRINTS" id="PR00625">
    <property type="entry name" value="JDOMAIN"/>
</dbReference>
<name>A0A8B8QKL9_9MYRT</name>
<dbReference type="AlphaFoldDB" id="A0A8B8QKL9"/>
<keyword evidence="3" id="KW-1185">Reference proteome</keyword>